<proteinExistence type="predicted"/>
<keyword evidence="1" id="KW-0812">Transmembrane</keyword>
<feature type="transmembrane region" description="Helical" evidence="1">
    <location>
        <begin position="16"/>
        <end position="43"/>
    </location>
</feature>
<keyword evidence="3" id="KW-1185">Reference proteome</keyword>
<name>A0A1U7EYG6_NATPD</name>
<dbReference type="eggNOG" id="arCOG06190">
    <property type="taxonomic scope" value="Archaea"/>
</dbReference>
<dbReference type="AlphaFoldDB" id="A0A1U7EYG6"/>
<dbReference type="EnsemblBacteria" id="CAI50260">
    <property type="protein sequence ID" value="CAI50260"/>
    <property type="gene ID" value="NP_4338A"/>
</dbReference>
<sequence length="112" mass="11916">MNGLKSHLGSWLGPELAPILLCAIALAILGTMLLFALGVAAYLRTRSDRYLLLAAATGALVARSLLGLGTVFDIVPMFVHHLVAHSLDFLVALTILVAAYLHRGSDNYSTNT</sequence>
<evidence type="ECO:0000313" key="2">
    <source>
        <dbReference type="EMBL" id="CAI50260.1"/>
    </source>
</evidence>
<evidence type="ECO:0000313" key="3">
    <source>
        <dbReference type="Proteomes" id="UP000002698"/>
    </source>
</evidence>
<feature type="transmembrane region" description="Helical" evidence="1">
    <location>
        <begin position="50"/>
        <end position="72"/>
    </location>
</feature>
<keyword evidence="1" id="KW-0472">Membrane</keyword>
<reference evidence="2 3" key="1">
    <citation type="journal article" date="2005" name="Genome Res.">
        <title>Living with two extremes: conclusions from the genome sequence of Natronomonas pharaonis.</title>
        <authorList>
            <person name="Falb M."/>
            <person name="Pfeiffer F."/>
            <person name="Palm P."/>
            <person name="Rodewald K."/>
            <person name="Hickmann V."/>
            <person name="Tittor J."/>
            <person name="Oesterhelt D."/>
        </authorList>
    </citation>
    <scope>NUCLEOTIDE SEQUENCE [LARGE SCALE GENOMIC DNA]</scope>
    <source>
        <strain evidence="3">ATCC 35678 / DSM 2160 / CIP 103997 / JCM 8858 / NBRC 14720 / NCIMB 2260 / Gabara</strain>
    </source>
</reference>
<keyword evidence="1" id="KW-1133">Transmembrane helix</keyword>
<organism evidence="2 3">
    <name type="scientific">Natronomonas pharaonis (strain ATCC 35678 / DSM 2160 / CIP 103997 / JCM 8858 / NBRC 14720 / NCIMB 2260 / Gabara)</name>
    <name type="common">Halobacterium pharaonis</name>
    <dbReference type="NCBI Taxonomy" id="348780"/>
    <lineage>
        <taxon>Archaea</taxon>
        <taxon>Methanobacteriati</taxon>
        <taxon>Methanobacteriota</taxon>
        <taxon>Stenosarchaea group</taxon>
        <taxon>Halobacteria</taxon>
        <taxon>Halobacteriales</taxon>
        <taxon>Natronomonadaceae</taxon>
        <taxon>Natronomonas</taxon>
    </lineage>
</organism>
<dbReference type="InterPro" id="IPR055894">
    <property type="entry name" value="DUF7471"/>
</dbReference>
<dbReference type="HOGENOM" id="CLU_152990_1_0_2"/>
<dbReference type="Pfam" id="PF24283">
    <property type="entry name" value="DUF7471"/>
    <property type="match status" value="1"/>
</dbReference>
<dbReference type="EMBL" id="CR936257">
    <property type="protein sequence ID" value="CAI50260.1"/>
    <property type="molecule type" value="Genomic_DNA"/>
</dbReference>
<dbReference type="KEGG" id="nph:NP_4338A"/>
<protein>
    <submittedName>
        <fullName evidence="2">Uncharacterized protein</fullName>
    </submittedName>
</protein>
<gene>
    <name evidence="2" type="ordered locus">NP_4338A</name>
</gene>
<accession>A0A1U7EYG6</accession>
<evidence type="ECO:0000256" key="1">
    <source>
        <dbReference type="SAM" id="Phobius"/>
    </source>
</evidence>
<dbReference type="Proteomes" id="UP000002698">
    <property type="component" value="Chromosome"/>
</dbReference>
<feature type="transmembrane region" description="Helical" evidence="1">
    <location>
        <begin position="78"/>
        <end position="101"/>
    </location>
</feature>